<dbReference type="InterPro" id="IPR009057">
    <property type="entry name" value="Homeodomain-like_sf"/>
</dbReference>
<keyword evidence="2" id="KW-1185">Reference proteome</keyword>
<evidence type="ECO:0008006" key="3">
    <source>
        <dbReference type="Google" id="ProtNLM"/>
    </source>
</evidence>
<dbReference type="Proteomes" id="UP000277811">
    <property type="component" value="Unassembled WGS sequence"/>
</dbReference>
<proteinExistence type="predicted"/>
<dbReference type="SUPFAM" id="SSF46689">
    <property type="entry name" value="Homeodomain-like"/>
    <property type="match status" value="1"/>
</dbReference>
<gene>
    <name evidence="1" type="ORF">LUCI_4149</name>
</gene>
<dbReference type="Gene3D" id="1.10.10.10">
    <property type="entry name" value="Winged helix-like DNA-binding domain superfamily/Winged helix DNA-binding domain"/>
    <property type="match status" value="1"/>
</dbReference>
<evidence type="ECO:0000313" key="2">
    <source>
        <dbReference type="Proteomes" id="UP000277811"/>
    </source>
</evidence>
<dbReference type="EMBL" id="UPPP01000100">
    <property type="protein sequence ID" value="VBB08866.1"/>
    <property type="molecule type" value="Genomic_DNA"/>
</dbReference>
<sequence length="136" mass="15677">MNEKNFAVKDNGLKIAALRLGVIQLAEMLGNVSEACRQSGMDRANFYIWKRRFQIHGIEGLKNRSTAHLTHPQKTSREMEEKIIKLSLQYSNWGCVRLSGFLKQQGVYVSSPTIQKILIRHNLGRKCQRLHKTKQN</sequence>
<dbReference type="InterPro" id="IPR036388">
    <property type="entry name" value="WH-like_DNA-bd_sf"/>
</dbReference>
<dbReference type="RefSeq" id="WP_165866087.1">
    <property type="nucleotide sequence ID" value="NZ_UPPP01000100.1"/>
</dbReference>
<accession>A0A498R825</accession>
<organism evidence="1 2">
    <name type="scientific">Lucifera butyrica</name>
    <dbReference type="NCBI Taxonomy" id="1351585"/>
    <lineage>
        <taxon>Bacteria</taxon>
        <taxon>Bacillati</taxon>
        <taxon>Bacillota</taxon>
        <taxon>Negativicutes</taxon>
        <taxon>Veillonellales</taxon>
        <taxon>Veillonellaceae</taxon>
        <taxon>Lucifera</taxon>
    </lineage>
</organism>
<name>A0A498R825_9FIRM</name>
<reference evidence="1 2" key="1">
    <citation type="submission" date="2018-06" db="EMBL/GenBank/DDBJ databases">
        <authorList>
            <person name="Strepis N."/>
        </authorList>
    </citation>
    <scope>NUCLEOTIDE SEQUENCE [LARGE SCALE GENOMIC DNA]</scope>
    <source>
        <strain evidence="1">LUCI</strain>
    </source>
</reference>
<dbReference type="Pfam" id="PF13565">
    <property type="entry name" value="HTH_32"/>
    <property type="match status" value="1"/>
</dbReference>
<dbReference type="AlphaFoldDB" id="A0A498R825"/>
<protein>
    <recommendedName>
        <fullName evidence="3">Winged helix-turn helix</fullName>
    </recommendedName>
</protein>
<evidence type="ECO:0000313" key="1">
    <source>
        <dbReference type="EMBL" id="VBB08866.1"/>
    </source>
</evidence>